<dbReference type="GO" id="GO:0015097">
    <property type="term" value="F:mercury ion transmembrane transporter activity"/>
    <property type="evidence" value="ECO:0007669"/>
    <property type="project" value="InterPro"/>
</dbReference>
<dbReference type="PROSITE" id="PS51257">
    <property type="entry name" value="PROKAR_LIPOPROTEIN"/>
    <property type="match status" value="1"/>
</dbReference>
<feature type="transmembrane region" description="Helical" evidence="1">
    <location>
        <begin position="107"/>
        <end position="126"/>
    </location>
</feature>
<feature type="transmembrane region" description="Helical" evidence="1">
    <location>
        <begin position="12"/>
        <end position="37"/>
    </location>
</feature>
<protein>
    <submittedName>
        <fullName evidence="2">Mercuric transport protein, MerC</fullName>
    </submittedName>
</protein>
<dbReference type="KEGG" id="acz:Acaty_c0878"/>
<keyword evidence="1" id="KW-0812">Transmembrane</keyword>
<feature type="transmembrane region" description="Helical" evidence="1">
    <location>
        <begin position="78"/>
        <end position="101"/>
    </location>
</feature>
<dbReference type="Pfam" id="PF03203">
    <property type="entry name" value="MerC"/>
    <property type="match status" value="1"/>
</dbReference>
<dbReference type="NCBIfam" id="NF010318">
    <property type="entry name" value="PRK13755.1"/>
    <property type="match status" value="1"/>
</dbReference>
<organism evidence="2 3">
    <name type="scientific">Acidithiobacillus caldus (strain ATCC 51756 / DSM 8584 / KU)</name>
    <dbReference type="NCBI Taxonomy" id="637389"/>
    <lineage>
        <taxon>Bacteria</taxon>
        <taxon>Pseudomonadati</taxon>
        <taxon>Pseudomonadota</taxon>
        <taxon>Acidithiobacillia</taxon>
        <taxon>Acidithiobacillales</taxon>
        <taxon>Acidithiobacillaceae</taxon>
        <taxon>Acidithiobacillus</taxon>
    </lineage>
</organism>
<proteinExistence type="predicted"/>
<name>A0A059ZPC6_ACICK</name>
<dbReference type="Proteomes" id="UP000005522">
    <property type="component" value="Chromosome"/>
</dbReference>
<evidence type="ECO:0000256" key="1">
    <source>
        <dbReference type="SAM" id="Phobius"/>
    </source>
</evidence>
<evidence type="ECO:0000313" key="2">
    <source>
        <dbReference type="EMBL" id="AIA54754.1"/>
    </source>
</evidence>
<feature type="transmembrane region" description="Helical" evidence="1">
    <location>
        <begin position="49"/>
        <end position="71"/>
    </location>
</feature>
<dbReference type="GO" id="GO:0016020">
    <property type="term" value="C:membrane"/>
    <property type="evidence" value="ECO:0007669"/>
    <property type="project" value="InterPro"/>
</dbReference>
<keyword evidence="1" id="KW-1133">Transmembrane helix</keyword>
<keyword evidence="1" id="KW-0472">Membrane</keyword>
<evidence type="ECO:0000313" key="3">
    <source>
        <dbReference type="Proteomes" id="UP000005522"/>
    </source>
</evidence>
<dbReference type="EMBL" id="CP005986">
    <property type="protein sequence ID" value="AIA54754.1"/>
    <property type="molecule type" value="Genomic_DNA"/>
</dbReference>
<dbReference type="NCBIfam" id="NF033784">
    <property type="entry name" value="transport_merC"/>
    <property type="match status" value="1"/>
</dbReference>
<dbReference type="eggNOG" id="ENOG502ZBXF">
    <property type="taxonomic scope" value="Bacteria"/>
</dbReference>
<dbReference type="HOGENOM" id="CLU_153090_0_0_6"/>
<accession>A0A059ZPC6</accession>
<dbReference type="InterPro" id="IPR004891">
    <property type="entry name" value="Mercury-R_MerC"/>
</dbReference>
<sequence length="144" mass="15950">MSMVSRVAEKTGVIGAVVGSFSCAACFPAAASLGAAIGLGFLSQWEGLFMHWLIPSFAALALLANLLGWFAHRRWQRTVLTCLGPFLVLLGVFGMTQHFLVRDWSRGLFYSGLILMILFSLWDFFWPAQPRCTSEVCKSPEQSR</sequence>
<reference evidence="2 3" key="1">
    <citation type="journal article" date="2009" name="J. Bacteriol.">
        <title>Draft genome sequence of the extremely acidophilic bacterium Acidithiobacillus caldus ATCC 51756 reveals metabolic versatility in the genus Acidithiobacillus.</title>
        <authorList>
            <person name="Valdes J."/>
            <person name="Quatrini R."/>
            <person name="Hallberg K."/>
            <person name="Dopson M."/>
            <person name="Valenzuela P.D."/>
            <person name="Holmes D.S."/>
        </authorList>
    </citation>
    <scope>NUCLEOTIDE SEQUENCE [LARGE SCALE GENOMIC DNA]</scope>
    <source>
        <strain evidence="3">ATCC 51756 / DSM 8584 / KU</strain>
    </source>
</reference>
<dbReference type="AlphaFoldDB" id="A0A059ZPC6"/>
<gene>
    <name evidence="2" type="ORF">Acaty_c0878</name>
</gene>
<dbReference type="RefSeq" id="WP_004871179.1">
    <property type="nucleotide sequence ID" value="NZ_CP005986.1"/>
</dbReference>